<dbReference type="GO" id="GO:0008887">
    <property type="term" value="F:glycerate kinase activity"/>
    <property type="evidence" value="ECO:0007669"/>
    <property type="project" value="InterPro"/>
</dbReference>
<dbReference type="PANTHER" id="PTHR21599:SF0">
    <property type="entry name" value="GLYCERATE KINASE"/>
    <property type="match status" value="1"/>
</dbReference>
<proteinExistence type="predicted"/>
<dbReference type="SUPFAM" id="SSF110738">
    <property type="entry name" value="Glycerate kinase I"/>
    <property type="match status" value="1"/>
</dbReference>
<dbReference type="InterPro" id="IPR004381">
    <property type="entry name" value="Glycerate_kinase"/>
</dbReference>
<evidence type="ECO:0000313" key="1">
    <source>
        <dbReference type="EMBL" id="RST89058.1"/>
    </source>
</evidence>
<dbReference type="OrthoDB" id="9774290at2"/>
<dbReference type="RefSeq" id="WP_125943485.1">
    <property type="nucleotide sequence ID" value="NZ_PXZH01000003.1"/>
</dbReference>
<dbReference type="EMBL" id="PXZH01000003">
    <property type="protein sequence ID" value="RST89058.1"/>
    <property type="molecule type" value="Genomic_DNA"/>
</dbReference>
<reference evidence="1 2" key="1">
    <citation type="submission" date="2018-03" db="EMBL/GenBank/DDBJ databases">
        <authorList>
            <person name="Gulvik C.A."/>
        </authorList>
    </citation>
    <scope>NUCLEOTIDE SEQUENCE [LARGE SCALE GENOMIC DNA]</scope>
    <source>
        <strain evidence="1 2">JCM 31581</strain>
    </source>
</reference>
<accession>A0A3R9ZW04</accession>
<dbReference type="PANTHER" id="PTHR21599">
    <property type="entry name" value="GLYCERATE KINASE"/>
    <property type="match status" value="1"/>
</dbReference>
<dbReference type="InterPro" id="IPR036129">
    <property type="entry name" value="Glycerate_kinase_sf"/>
</dbReference>
<comment type="caution">
    <text evidence="1">The sequence shown here is derived from an EMBL/GenBank/DDBJ whole genome shotgun (WGS) entry which is preliminary data.</text>
</comment>
<evidence type="ECO:0000313" key="2">
    <source>
        <dbReference type="Proteomes" id="UP000277864"/>
    </source>
</evidence>
<gene>
    <name evidence="1" type="ORF">C7P63_07140</name>
</gene>
<dbReference type="Pfam" id="PF02595">
    <property type="entry name" value="Gly_kinase"/>
    <property type="match status" value="1"/>
</dbReference>
<dbReference type="Gene3D" id="3.90.1510.10">
    <property type="entry name" value="Glycerate kinase, domain 2"/>
    <property type="match status" value="1"/>
</dbReference>
<dbReference type="AlphaFoldDB" id="A0A3R9ZW04"/>
<evidence type="ECO:0008006" key="3">
    <source>
        <dbReference type="Google" id="ProtNLM"/>
    </source>
</evidence>
<organism evidence="1 2">
    <name type="scientific">Vagococcus humatus</name>
    <dbReference type="NCBI Taxonomy" id="1889241"/>
    <lineage>
        <taxon>Bacteria</taxon>
        <taxon>Bacillati</taxon>
        <taxon>Bacillota</taxon>
        <taxon>Bacilli</taxon>
        <taxon>Lactobacillales</taxon>
        <taxon>Enterococcaceae</taxon>
        <taxon>Vagococcus</taxon>
    </lineage>
</organism>
<dbReference type="GO" id="GO:0031388">
    <property type="term" value="P:organic acid phosphorylation"/>
    <property type="evidence" value="ECO:0007669"/>
    <property type="project" value="InterPro"/>
</dbReference>
<protein>
    <recommendedName>
        <fullName evidence="3">Glycerate kinase</fullName>
    </recommendedName>
</protein>
<sequence length="364" mass="41206">MENLFAITPLTKEFLTHLNQDEFFKRIEQAIKHINGDDALVVTPYVDHNDPLEGLLRSQDQPVKTLKVSGPLAQKSTIGRYGYLDNQTRLVVDVGSVLGEQTLTNIAKTPLMASSRGVGELLKQAVTSKTKKITFVNLENIASDLGMGVLQELGATFYSKTYSTVAISGGKLSSIYSISFEDMDKKWLDYEYEFITLIPKNETLTGENGIAFKNAKLTGATPELAKALNYEFESFSKTMEQMSDHQLAELPHVTCGNGFPIAFSLFFSQVKIENQSHLYQKIIQHLLDQKIDYYMVYAPYVHFRQELAKKNQKVLIFGDLANYPHLLPNELMLPIDFDFLIQEKKYELMVSLLEMSLKLMKTES</sequence>
<dbReference type="Proteomes" id="UP000277864">
    <property type="component" value="Unassembled WGS sequence"/>
</dbReference>
<name>A0A3R9ZW04_9ENTE</name>
<dbReference type="InterPro" id="IPR018193">
    <property type="entry name" value="Glyc_kinase_flavodox-like_fold"/>
</dbReference>
<keyword evidence="2" id="KW-1185">Reference proteome</keyword>